<dbReference type="SUPFAM" id="SSF47413">
    <property type="entry name" value="lambda repressor-like DNA-binding domains"/>
    <property type="match status" value="1"/>
</dbReference>
<feature type="compositionally biased region" description="Pro residues" evidence="1">
    <location>
        <begin position="91"/>
        <end position="107"/>
    </location>
</feature>
<keyword evidence="2" id="KW-1133">Transmembrane helix</keyword>
<sequence>MSTRESDTEAFARRLSGIREASGRSYGALARRVGIGASTLHRYCSGHSVPMEFAPVERLARLCGCRGEDLIALHRLWVLADAERGRRAPAGPAPAPEPAPAPAPAPAREPEPEPSREPATQAPPVVDAAVPGTARRRRRWYGAAAVALATALAALFTLLAYEPLPPDPDPEERRTAAGKPGTAAVPSADPGGAPPFTVKTDAHRWRYGCDHTYLVGRAPAAVPPPPAESDARPWAGALGAVHGGETLVQLTVQGTAEKAVVLQALRVRVVARRAPVQRNAYRMYMGCGGSLTPRMFEADLDRPRPIARPVAGNDSGTEIPAVSFPYRVSAKDPEILLVSGSAARCDCDWYLELEWSSGDRSGTTRIDDGGRPFRTSGADGTLHDYDSTTRRWVRAAPESP</sequence>
<feature type="region of interest" description="Disordered" evidence="1">
    <location>
        <begin position="361"/>
        <end position="382"/>
    </location>
</feature>
<dbReference type="CDD" id="cd00093">
    <property type="entry name" value="HTH_XRE"/>
    <property type="match status" value="1"/>
</dbReference>
<feature type="region of interest" description="Disordered" evidence="1">
    <location>
        <begin position="165"/>
        <end position="194"/>
    </location>
</feature>
<gene>
    <name evidence="4" type="ORF">ACFPRH_22035</name>
</gene>
<feature type="region of interest" description="Disordered" evidence="1">
    <location>
        <begin position="86"/>
        <end position="131"/>
    </location>
</feature>
<evidence type="ECO:0000313" key="4">
    <source>
        <dbReference type="EMBL" id="MFC5154422.1"/>
    </source>
</evidence>
<accession>A0ABW0AKZ0</accession>
<evidence type="ECO:0000259" key="3">
    <source>
        <dbReference type="SMART" id="SM00530"/>
    </source>
</evidence>
<dbReference type="Proteomes" id="UP001596160">
    <property type="component" value="Unassembled WGS sequence"/>
</dbReference>
<dbReference type="InterPro" id="IPR010982">
    <property type="entry name" value="Lambda_DNA-bd_dom_sf"/>
</dbReference>
<name>A0ABW0AKZ0_9ACTN</name>
<feature type="transmembrane region" description="Helical" evidence="2">
    <location>
        <begin position="140"/>
        <end position="161"/>
    </location>
</feature>
<dbReference type="Pfam" id="PF13560">
    <property type="entry name" value="HTH_31"/>
    <property type="match status" value="1"/>
</dbReference>
<reference evidence="5" key="1">
    <citation type="journal article" date="2019" name="Int. J. Syst. Evol. Microbiol.">
        <title>The Global Catalogue of Microorganisms (GCM) 10K type strain sequencing project: providing services to taxonomists for standard genome sequencing and annotation.</title>
        <authorList>
            <consortium name="The Broad Institute Genomics Platform"/>
            <consortium name="The Broad Institute Genome Sequencing Center for Infectious Disease"/>
            <person name="Wu L."/>
            <person name="Ma J."/>
        </authorList>
    </citation>
    <scope>NUCLEOTIDE SEQUENCE [LARGE SCALE GENOMIC DNA]</scope>
    <source>
        <strain evidence="5">PCU 266</strain>
    </source>
</reference>
<dbReference type="Gene3D" id="1.10.260.40">
    <property type="entry name" value="lambda repressor-like DNA-binding domains"/>
    <property type="match status" value="1"/>
</dbReference>
<dbReference type="EMBL" id="JBHSKP010000015">
    <property type="protein sequence ID" value="MFC5154422.1"/>
    <property type="molecule type" value="Genomic_DNA"/>
</dbReference>
<evidence type="ECO:0000313" key="5">
    <source>
        <dbReference type="Proteomes" id="UP001596160"/>
    </source>
</evidence>
<dbReference type="InterPro" id="IPR001387">
    <property type="entry name" value="Cro/C1-type_HTH"/>
</dbReference>
<evidence type="ECO:0000256" key="1">
    <source>
        <dbReference type="SAM" id="MobiDB-lite"/>
    </source>
</evidence>
<organism evidence="4 5">
    <name type="scientific">Streptomyces amakusaensis</name>
    <dbReference type="NCBI Taxonomy" id="67271"/>
    <lineage>
        <taxon>Bacteria</taxon>
        <taxon>Bacillati</taxon>
        <taxon>Actinomycetota</taxon>
        <taxon>Actinomycetes</taxon>
        <taxon>Kitasatosporales</taxon>
        <taxon>Streptomycetaceae</taxon>
        <taxon>Streptomyces</taxon>
    </lineage>
</organism>
<proteinExistence type="predicted"/>
<dbReference type="SMART" id="SM00530">
    <property type="entry name" value="HTH_XRE"/>
    <property type="match status" value="1"/>
</dbReference>
<feature type="domain" description="HTH cro/C1-type" evidence="3">
    <location>
        <begin position="14"/>
        <end position="70"/>
    </location>
</feature>
<evidence type="ECO:0000256" key="2">
    <source>
        <dbReference type="SAM" id="Phobius"/>
    </source>
</evidence>
<protein>
    <submittedName>
        <fullName evidence="4">Helix-turn-helix domain-containing protein</fullName>
    </submittedName>
</protein>
<keyword evidence="2" id="KW-0812">Transmembrane</keyword>
<dbReference type="RefSeq" id="WP_344481581.1">
    <property type="nucleotide sequence ID" value="NZ_BAAASB010000016.1"/>
</dbReference>
<keyword evidence="2" id="KW-0472">Membrane</keyword>
<keyword evidence="5" id="KW-1185">Reference proteome</keyword>
<comment type="caution">
    <text evidence="4">The sequence shown here is derived from an EMBL/GenBank/DDBJ whole genome shotgun (WGS) entry which is preliminary data.</text>
</comment>